<keyword evidence="8" id="KW-1185">Reference proteome</keyword>
<proteinExistence type="predicted"/>
<dbReference type="STRING" id="946333.A4W93_25120"/>
<comment type="subcellular location">
    <subcellularLocation>
        <location evidence="1">Cell inner membrane</location>
        <topology evidence="1">Multi-pass membrane protein</topology>
    </subcellularLocation>
</comment>
<protein>
    <submittedName>
        <fullName evidence="7">MATE family efflux transporter</fullName>
    </submittedName>
</protein>
<name>A0A1W6LFB1_9BURK</name>
<dbReference type="Proteomes" id="UP000193427">
    <property type="component" value="Chromosome"/>
</dbReference>
<accession>A0A1W6LFB1</accession>
<dbReference type="GO" id="GO:0015297">
    <property type="term" value="F:antiporter activity"/>
    <property type="evidence" value="ECO:0007669"/>
    <property type="project" value="InterPro"/>
</dbReference>
<dbReference type="GO" id="GO:0005886">
    <property type="term" value="C:plasma membrane"/>
    <property type="evidence" value="ECO:0007669"/>
    <property type="project" value="UniProtKB-SubCell"/>
</dbReference>
<evidence type="ECO:0000313" key="8">
    <source>
        <dbReference type="Proteomes" id="UP000193427"/>
    </source>
</evidence>
<gene>
    <name evidence="7" type="ORF">A4W93_25120</name>
</gene>
<dbReference type="InterPro" id="IPR002528">
    <property type="entry name" value="MATE_fam"/>
</dbReference>
<dbReference type="KEGG" id="rgu:A4W93_25120"/>
<evidence type="ECO:0000256" key="1">
    <source>
        <dbReference type="ARBA" id="ARBA00004429"/>
    </source>
</evidence>
<keyword evidence="6" id="KW-0472">Membrane</keyword>
<keyword evidence="5" id="KW-1133">Transmembrane helix</keyword>
<dbReference type="PIRSF" id="PIRSF006603">
    <property type="entry name" value="DinF"/>
    <property type="match status" value="1"/>
</dbReference>
<dbReference type="AlphaFoldDB" id="A0A1W6LFB1"/>
<keyword evidence="3" id="KW-1003">Cell membrane</keyword>
<dbReference type="PANTHER" id="PTHR43549">
    <property type="entry name" value="MULTIDRUG RESISTANCE PROTEIN YPNP-RELATED"/>
    <property type="match status" value="1"/>
</dbReference>
<dbReference type="PANTHER" id="PTHR43549:SF3">
    <property type="entry name" value="MULTIDRUG RESISTANCE PROTEIN YPNP-RELATED"/>
    <property type="match status" value="1"/>
</dbReference>
<sequence length="472" mass="48030">MNAPATPAAQAARARADLLLRGPVGPTLLKLAVPNLVVMLAQAAANFLESYYVGLIGVDALAGAALVFPVVMLMQMMSAGGIGGGISSAIARALGAGDHERAESLVMHSVVIALGFGVVFTLCALLGGPWLYAAMGGRDAGLSAALTYSNAIFCGATLLWLLNAFASVLRGSGNMRLPALVLAGGVGVLLVVSPVLIFGAGPLPGLGIAGAGFALVLYYLLGCLVLGRSLLRGDGGVRLRFGQPLRRDHFADILGVGGVAIVNNVNTNLSVVAATALVAPLGIPVLAGFGLGIRLEYLQVPLVFGIGTGMVAMIGMNVGAGQLARARQIAWTGALMAAAVTEVVGLAAALFPRAWLGLFTHDPAAIEAGAAYLRHVAPAYGLFGLGLALYFASQGARRMGWSTLASSVRLLVIAALGHLVVTRMGGGLNGLLTVMVVALAAFAAIACVPWVRRVPEERPSPTPSVLKPGEAR</sequence>
<evidence type="ECO:0000256" key="6">
    <source>
        <dbReference type="ARBA" id="ARBA00023136"/>
    </source>
</evidence>
<dbReference type="InterPro" id="IPR048279">
    <property type="entry name" value="MdtK-like"/>
</dbReference>
<evidence type="ECO:0000256" key="5">
    <source>
        <dbReference type="ARBA" id="ARBA00022989"/>
    </source>
</evidence>
<dbReference type="GO" id="GO:0042910">
    <property type="term" value="F:xenobiotic transmembrane transporter activity"/>
    <property type="evidence" value="ECO:0007669"/>
    <property type="project" value="InterPro"/>
</dbReference>
<dbReference type="RefSeq" id="WP_085753238.1">
    <property type="nucleotide sequence ID" value="NZ_BSPR01000015.1"/>
</dbReference>
<keyword evidence="2" id="KW-0813">Transport</keyword>
<dbReference type="Pfam" id="PF01554">
    <property type="entry name" value="MatE"/>
    <property type="match status" value="2"/>
</dbReference>
<evidence type="ECO:0000313" key="7">
    <source>
        <dbReference type="EMBL" id="ARN22929.1"/>
    </source>
</evidence>
<evidence type="ECO:0000256" key="2">
    <source>
        <dbReference type="ARBA" id="ARBA00022448"/>
    </source>
</evidence>
<keyword evidence="4" id="KW-0812">Transmembrane</keyword>
<dbReference type="InterPro" id="IPR052031">
    <property type="entry name" value="Membrane_Transporter-Flippase"/>
</dbReference>
<reference evidence="7 8" key="1">
    <citation type="submission" date="2016-04" db="EMBL/GenBank/DDBJ databases">
        <title>Complete genome sequence of natural rubber-degrading, novel Gram-negative bacterium, Rhizobacter gummiphilus strain NS21.</title>
        <authorList>
            <person name="Tabata M."/>
            <person name="Kasai D."/>
            <person name="Fukuda M."/>
        </authorList>
    </citation>
    <scope>NUCLEOTIDE SEQUENCE [LARGE SCALE GENOMIC DNA]</scope>
    <source>
        <strain evidence="7 8">NS21</strain>
    </source>
</reference>
<dbReference type="OrthoDB" id="9001572at2"/>
<organism evidence="7 8">
    <name type="scientific">Piscinibacter gummiphilus</name>
    <dbReference type="NCBI Taxonomy" id="946333"/>
    <lineage>
        <taxon>Bacteria</taxon>
        <taxon>Pseudomonadati</taxon>
        <taxon>Pseudomonadota</taxon>
        <taxon>Betaproteobacteria</taxon>
        <taxon>Burkholderiales</taxon>
        <taxon>Sphaerotilaceae</taxon>
        <taxon>Piscinibacter</taxon>
    </lineage>
</organism>
<evidence type="ECO:0000256" key="4">
    <source>
        <dbReference type="ARBA" id="ARBA00022692"/>
    </source>
</evidence>
<evidence type="ECO:0000256" key="3">
    <source>
        <dbReference type="ARBA" id="ARBA00022475"/>
    </source>
</evidence>
<dbReference type="EMBL" id="CP015118">
    <property type="protein sequence ID" value="ARN22929.1"/>
    <property type="molecule type" value="Genomic_DNA"/>
</dbReference>